<keyword evidence="8 10" id="KW-1133">Transmembrane helix</keyword>
<evidence type="ECO:0000256" key="2">
    <source>
        <dbReference type="ARBA" id="ARBA00004651"/>
    </source>
</evidence>
<reference evidence="11" key="2">
    <citation type="submission" date="2025-08" db="UniProtKB">
        <authorList>
            <consortium name="Ensembl"/>
        </authorList>
    </citation>
    <scope>IDENTIFICATION</scope>
</reference>
<keyword evidence="5" id="KW-1003">Cell membrane</keyword>
<feature type="transmembrane region" description="Helical" evidence="10">
    <location>
        <begin position="164"/>
        <end position="186"/>
    </location>
</feature>
<keyword evidence="12" id="KW-1185">Reference proteome</keyword>
<keyword evidence="9 10" id="KW-0472">Membrane</keyword>
<reference evidence="11" key="3">
    <citation type="submission" date="2025-09" db="UniProtKB">
        <authorList>
            <consortium name="Ensembl"/>
        </authorList>
    </citation>
    <scope>IDENTIFICATION</scope>
</reference>
<dbReference type="InterPro" id="IPR006187">
    <property type="entry name" value="Claudin"/>
</dbReference>
<evidence type="ECO:0000256" key="6">
    <source>
        <dbReference type="ARBA" id="ARBA00022692"/>
    </source>
</evidence>
<sequence length="266" mass="30181">MCLMFPKESDQNCLAGFCPGFPDRRGSGQFGEILFGKKALYSWSPPELRMIVVLQFMAFCLALVSTLFLIVATWTDCWMVNADDDWEVSSKCRGLWWECVTNTQDGIRTCDQYETILAEHPLKIVLTRALMITADILASFAFIILVLGLDVVKLLKEEPHIKLRICYFAGFIFGIPGMIGSVWYAVDVYVERATLVLKNVHLGMHYEFGWSCWLGMAGSTGCFLSSIVLTCCLYIFRDVRPSHYNRSIYQYGRTAAGKKYAMDSRV</sequence>
<accession>A0A8C9WL74</accession>
<comment type="subcellular location">
    <subcellularLocation>
        <location evidence="1">Cell junction</location>
        <location evidence="1">Tight junction</location>
    </subcellularLocation>
    <subcellularLocation>
        <location evidence="2">Cell membrane</location>
        <topology evidence="2">Multi-pass membrane protein</topology>
    </subcellularLocation>
</comment>
<keyword evidence="7" id="KW-0965">Cell junction</keyword>
<dbReference type="Gene3D" id="1.20.140.150">
    <property type="match status" value="1"/>
</dbReference>
<dbReference type="PRINTS" id="PR01077">
    <property type="entry name" value="CLAUDIN"/>
</dbReference>
<evidence type="ECO:0000256" key="8">
    <source>
        <dbReference type="ARBA" id="ARBA00022989"/>
    </source>
</evidence>
<evidence type="ECO:0000313" key="12">
    <source>
        <dbReference type="Proteomes" id="UP000694397"/>
    </source>
</evidence>
<keyword evidence="4" id="KW-0796">Tight junction</keyword>
<dbReference type="Proteomes" id="UP000694397">
    <property type="component" value="Chromosome 2"/>
</dbReference>
<evidence type="ECO:0008006" key="13">
    <source>
        <dbReference type="Google" id="ProtNLM"/>
    </source>
</evidence>
<dbReference type="InterPro" id="IPR017974">
    <property type="entry name" value="Claudin_CS"/>
</dbReference>
<reference evidence="11 12" key="1">
    <citation type="submission" date="2019-04" db="EMBL/GenBank/DDBJ databases">
        <authorList>
            <consortium name="Wellcome Sanger Institute Data Sharing"/>
        </authorList>
    </citation>
    <scope>NUCLEOTIDE SEQUENCE [LARGE SCALE GENOMIC DNA]</scope>
</reference>
<dbReference type="PANTHER" id="PTHR12002">
    <property type="entry name" value="CLAUDIN"/>
    <property type="match status" value="1"/>
</dbReference>
<dbReference type="InterPro" id="IPR003927">
    <property type="entry name" value="Claudin16"/>
</dbReference>
<dbReference type="Ensembl" id="ENSSFOT00015045682.1">
    <property type="protein sequence ID" value="ENSSFOP00015075471.1"/>
    <property type="gene ID" value="ENSSFOG00015014654.2"/>
</dbReference>
<evidence type="ECO:0000256" key="9">
    <source>
        <dbReference type="ARBA" id="ARBA00023136"/>
    </source>
</evidence>
<organism evidence="11 12">
    <name type="scientific">Scleropages formosus</name>
    <name type="common">Asian bonytongue</name>
    <name type="synonym">Osteoglossum formosum</name>
    <dbReference type="NCBI Taxonomy" id="113540"/>
    <lineage>
        <taxon>Eukaryota</taxon>
        <taxon>Metazoa</taxon>
        <taxon>Chordata</taxon>
        <taxon>Craniata</taxon>
        <taxon>Vertebrata</taxon>
        <taxon>Euteleostomi</taxon>
        <taxon>Actinopterygii</taxon>
        <taxon>Neopterygii</taxon>
        <taxon>Teleostei</taxon>
        <taxon>Osteoglossocephala</taxon>
        <taxon>Osteoglossomorpha</taxon>
        <taxon>Osteoglossiformes</taxon>
        <taxon>Osteoglossidae</taxon>
        <taxon>Scleropages</taxon>
    </lineage>
</organism>
<keyword evidence="6 10" id="KW-0812">Transmembrane</keyword>
<evidence type="ECO:0000256" key="7">
    <source>
        <dbReference type="ARBA" id="ARBA00022949"/>
    </source>
</evidence>
<feature type="transmembrane region" description="Helical" evidence="10">
    <location>
        <begin position="51"/>
        <end position="74"/>
    </location>
</feature>
<dbReference type="OrthoDB" id="8498983at2759"/>
<feature type="transmembrane region" description="Helical" evidence="10">
    <location>
        <begin position="129"/>
        <end position="152"/>
    </location>
</feature>
<evidence type="ECO:0000256" key="10">
    <source>
        <dbReference type="SAM" id="Phobius"/>
    </source>
</evidence>
<dbReference type="InterPro" id="IPR004031">
    <property type="entry name" value="PMP22/EMP/MP20/Claudin"/>
</dbReference>
<dbReference type="GO" id="GO:0005923">
    <property type="term" value="C:bicellular tight junction"/>
    <property type="evidence" value="ECO:0007669"/>
    <property type="project" value="UniProtKB-SubCell"/>
</dbReference>
<gene>
    <name evidence="11" type="primary">LOC108940234</name>
</gene>
<proteinExistence type="inferred from homology"/>
<evidence type="ECO:0000256" key="3">
    <source>
        <dbReference type="ARBA" id="ARBA00008295"/>
    </source>
</evidence>
<dbReference type="AlphaFoldDB" id="A0A8C9WL74"/>
<comment type="similarity">
    <text evidence="3">Belongs to the claudin family.</text>
</comment>
<evidence type="ECO:0000256" key="4">
    <source>
        <dbReference type="ARBA" id="ARBA00022427"/>
    </source>
</evidence>
<name>A0A8C9WL74_SCLFO</name>
<dbReference type="PROSITE" id="PS01346">
    <property type="entry name" value="CLAUDIN"/>
    <property type="match status" value="1"/>
</dbReference>
<dbReference type="Pfam" id="PF00822">
    <property type="entry name" value="PMP22_Claudin"/>
    <property type="match status" value="1"/>
</dbReference>
<evidence type="ECO:0000313" key="11">
    <source>
        <dbReference type="Ensembl" id="ENSSFOP00015075471.1"/>
    </source>
</evidence>
<protein>
    <recommendedName>
        <fullName evidence="13">Claudin</fullName>
    </recommendedName>
</protein>
<feature type="transmembrane region" description="Helical" evidence="10">
    <location>
        <begin position="213"/>
        <end position="236"/>
    </location>
</feature>
<evidence type="ECO:0000256" key="1">
    <source>
        <dbReference type="ARBA" id="ARBA00004435"/>
    </source>
</evidence>
<dbReference type="PRINTS" id="PR01447">
    <property type="entry name" value="CLAUDIN16"/>
</dbReference>
<dbReference type="GO" id="GO:0005198">
    <property type="term" value="F:structural molecule activity"/>
    <property type="evidence" value="ECO:0007669"/>
    <property type="project" value="InterPro"/>
</dbReference>
<dbReference type="GeneTree" id="ENSGT00940000165186"/>
<dbReference type="GO" id="GO:0005886">
    <property type="term" value="C:plasma membrane"/>
    <property type="evidence" value="ECO:0007669"/>
    <property type="project" value="UniProtKB-SubCell"/>
</dbReference>
<evidence type="ECO:0000256" key="5">
    <source>
        <dbReference type="ARBA" id="ARBA00022475"/>
    </source>
</evidence>